<reference evidence="6" key="1">
    <citation type="submission" date="2023-07" db="EMBL/GenBank/DDBJ databases">
        <title>Sorghum-associated microbial communities from plants grown in Nebraska, USA.</title>
        <authorList>
            <person name="Schachtman D."/>
        </authorList>
    </citation>
    <scope>NUCLEOTIDE SEQUENCE</scope>
    <source>
        <strain evidence="6">DS3754</strain>
    </source>
</reference>
<name>A0AAW8D463_9BURK</name>
<dbReference type="InterPro" id="IPR036388">
    <property type="entry name" value="WH-like_DNA-bd_sf"/>
</dbReference>
<dbReference type="EMBL" id="JAUSRD010000010">
    <property type="protein sequence ID" value="MDP9894813.1"/>
    <property type="molecule type" value="Genomic_DNA"/>
</dbReference>
<evidence type="ECO:0000256" key="2">
    <source>
        <dbReference type="ARBA" id="ARBA00023125"/>
    </source>
</evidence>
<proteinExistence type="predicted"/>
<dbReference type="PANTHER" id="PTHR42756">
    <property type="entry name" value="TRANSCRIPTIONAL REGULATOR, MARR"/>
    <property type="match status" value="1"/>
</dbReference>
<sequence length="187" mass="21130">MPADTISDLETMTKRSPAQKKTADSAEAAAMPPVREPFNPLRQVMWRRPGFLIRRLTQIGQAIFFDLCKSESITPLQVGMLTALSMNPWLDQKAIGRELSLDRTTTAEVLKRLGDKGLVETRVNPDDRRSRLSVITTDGLNLINDLQESIHRSQELLIEPLSPEDRDVFMRLLAQLVDAHEKKEKGI</sequence>
<organism evidence="6 7">
    <name type="scientific">Variovorax boronicumulans</name>
    <dbReference type="NCBI Taxonomy" id="436515"/>
    <lineage>
        <taxon>Bacteria</taxon>
        <taxon>Pseudomonadati</taxon>
        <taxon>Pseudomonadota</taxon>
        <taxon>Betaproteobacteria</taxon>
        <taxon>Burkholderiales</taxon>
        <taxon>Comamonadaceae</taxon>
        <taxon>Variovorax</taxon>
    </lineage>
</organism>
<dbReference type="PRINTS" id="PR00598">
    <property type="entry name" value="HTHMARR"/>
</dbReference>
<evidence type="ECO:0000313" key="7">
    <source>
        <dbReference type="Proteomes" id="UP001242045"/>
    </source>
</evidence>
<dbReference type="PANTHER" id="PTHR42756:SF1">
    <property type="entry name" value="TRANSCRIPTIONAL REPRESSOR OF EMRAB OPERON"/>
    <property type="match status" value="1"/>
</dbReference>
<dbReference type="Gene3D" id="1.10.10.10">
    <property type="entry name" value="Winged helix-like DNA-binding domain superfamily/Winged helix DNA-binding domain"/>
    <property type="match status" value="1"/>
</dbReference>
<keyword evidence="3" id="KW-0804">Transcription</keyword>
<dbReference type="AlphaFoldDB" id="A0AAW8D463"/>
<dbReference type="PROSITE" id="PS50995">
    <property type="entry name" value="HTH_MARR_2"/>
    <property type="match status" value="1"/>
</dbReference>
<dbReference type="Proteomes" id="UP001242045">
    <property type="component" value="Unassembled WGS sequence"/>
</dbReference>
<evidence type="ECO:0000256" key="4">
    <source>
        <dbReference type="SAM" id="MobiDB-lite"/>
    </source>
</evidence>
<dbReference type="Pfam" id="PF12802">
    <property type="entry name" value="MarR_2"/>
    <property type="match status" value="1"/>
</dbReference>
<dbReference type="InterPro" id="IPR000835">
    <property type="entry name" value="HTH_MarR-typ"/>
</dbReference>
<evidence type="ECO:0000256" key="3">
    <source>
        <dbReference type="ARBA" id="ARBA00023163"/>
    </source>
</evidence>
<protein>
    <submittedName>
        <fullName evidence="6">DNA-binding MarR family transcriptional regulator</fullName>
    </submittedName>
</protein>
<dbReference type="GO" id="GO:0003677">
    <property type="term" value="F:DNA binding"/>
    <property type="evidence" value="ECO:0007669"/>
    <property type="project" value="UniProtKB-KW"/>
</dbReference>
<dbReference type="InterPro" id="IPR036390">
    <property type="entry name" value="WH_DNA-bd_sf"/>
</dbReference>
<evidence type="ECO:0000259" key="5">
    <source>
        <dbReference type="PROSITE" id="PS50995"/>
    </source>
</evidence>
<feature type="domain" description="HTH marR-type" evidence="5">
    <location>
        <begin position="49"/>
        <end position="178"/>
    </location>
</feature>
<comment type="caution">
    <text evidence="6">The sequence shown here is derived from an EMBL/GenBank/DDBJ whole genome shotgun (WGS) entry which is preliminary data.</text>
</comment>
<dbReference type="SUPFAM" id="SSF46785">
    <property type="entry name" value="Winged helix' DNA-binding domain"/>
    <property type="match status" value="1"/>
</dbReference>
<keyword evidence="2 6" id="KW-0238">DNA-binding</keyword>
<evidence type="ECO:0000313" key="6">
    <source>
        <dbReference type="EMBL" id="MDP9894813.1"/>
    </source>
</evidence>
<dbReference type="SMART" id="SM00347">
    <property type="entry name" value="HTH_MARR"/>
    <property type="match status" value="1"/>
</dbReference>
<gene>
    <name evidence="6" type="ORF">J2W31_003938</name>
</gene>
<feature type="region of interest" description="Disordered" evidence="4">
    <location>
        <begin position="1"/>
        <end position="31"/>
    </location>
</feature>
<evidence type="ECO:0000256" key="1">
    <source>
        <dbReference type="ARBA" id="ARBA00023015"/>
    </source>
</evidence>
<accession>A0AAW8D463</accession>
<dbReference type="GO" id="GO:0003700">
    <property type="term" value="F:DNA-binding transcription factor activity"/>
    <property type="evidence" value="ECO:0007669"/>
    <property type="project" value="InterPro"/>
</dbReference>
<keyword evidence="1" id="KW-0805">Transcription regulation</keyword>